<evidence type="ECO:0000313" key="3">
    <source>
        <dbReference type="Proteomes" id="UP000271974"/>
    </source>
</evidence>
<dbReference type="SUPFAM" id="SSF48403">
    <property type="entry name" value="Ankyrin repeat"/>
    <property type="match status" value="1"/>
</dbReference>
<dbReference type="EMBL" id="RQTK01000992">
    <property type="protein sequence ID" value="RUS72965.1"/>
    <property type="molecule type" value="Genomic_DNA"/>
</dbReference>
<organism evidence="2 3">
    <name type="scientific">Elysia chlorotica</name>
    <name type="common">Eastern emerald elysia</name>
    <name type="synonym">Sea slug</name>
    <dbReference type="NCBI Taxonomy" id="188477"/>
    <lineage>
        <taxon>Eukaryota</taxon>
        <taxon>Metazoa</taxon>
        <taxon>Spiralia</taxon>
        <taxon>Lophotrochozoa</taxon>
        <taxon>Mollusca</taxon>
        <taxon>Gastropoda</taxon>
        <taxon>Heterobranchia</taxon>
        <taxon>Euthyneura</taxon>
        <taxon>Panpulmonata</taxon>
        <taxon>Sacoglossa</taxon>
        <taxon>Placobranchoidea</taxon>
        <taxon>Plakobranchidae</taxon>
        <taxon>Elysia</taxon>
    </lineage>
</organism>
<proteinExistence type="predicted"/>
<comment type="caution">
    <text evidence="2">The sequence shown here is derived from an EMBL/GenBank/DDBJ whole genome shotgun (WGS) entry which is preliminary data.</text>
</comment>
<feature type="compositionally biased region" description="Polar residues" evidence="1">
    <location>
        <begin position="388"/>
        <end position="399"/>
    </location>
</feature>
<feature type="compositionally biased region" description="Basic and acidic residues" evidence="1">
    <location>
        <begin position="251"/>
        <end position="263"/>
    </location>
</feature>
<dbReference type="SMART" id="SM00248">
    <property type="entry name" value="ANK"/>
    <property type="match status" value="5"/>
</dbReference>
<feature type="region of interest" description="Disordered" evidence="1">
    <location>
        <begin position="251"/>
        <end position="279"/>
    </location>
</feature>
<sequence length="868" mass="98698">MASFRNSNSQSHEGKTQGPFLTFAEAYALHKAKEAAAKHRKDDNQTLVSNIEELHNIMRQIKYDIENGPQLKQIKNMLKAIPPYFGQHISEWCDEDNFNILQLAIIYDRPSLVQFLLVETNLFPPRHTPPSNPYAHLAAVAGHVDCLRAILQYRPGSFFAADQPRHAIRLPDHILRKLKPGEKPGTRKTPNRLMQKIKMTTKAAEKKLQQTRSADSYDVTALLDKDMGDVDKGFKIKRKKINVNAVRREPCRKASSLSKKDRTSTLGGGEAASSKKDVTPESKAISKNLLLAAPVLCSRQSIAKWPDLSKLMPIKKIHKPVNDRNHFTRRLGHNSGEHLITVFWDIESHFGEGVVQGAGSKIKIQYAPDSQIKEQLLEVRIRPTDSNNMVRWPTSTVSRKSSRETIKPKPPTTTSVVTPTNILTRVSLKKTSVKSIDYGVRGTKGYKEFELKLPSHEKSEKEDSDSYMGKTPLTFAAEKGFGDCVQLILDMVVVRRNPTIAPTDPLTLATKARSPETIILLIEKAFSREDFQGAVLLSIREMLPDCLTALLSKGKTRNALFDGVNLFHILYSQCVISGTRYELMPEMTQTLISCKEDVNAHNIPTTYPMYTLINCAFNIHTGKQIFFFIECLNILLENKANPHYDEEKQVKAQVRPTLAFSRKAFTSAIHCIFGSAKNSVNYFEKTYWSKLFMKKFVTTIEMFDRTPRRVLNHVLFEYMDAVCELGLDRTIVRCLLLYGANPDGIMDGKYAINIYFDNMLPFMTKFEIINSYDHFLQELDTLMVICRSMSLKHLRHAMTIFLQEHLLTAPIQSLPITRQFAASLDHMVRNPRPLTESVAKATWIFLKRNKTKLETLNLAYDYVHLILP</sequence>
<reference evidence="2 3" key="1">
    <citation type="submission" date="2019-01" db="EMBL/GenBank/DDBJ databases">
        <title>A draft genome assembly of the solar-powered sea slug Elysia chlorotica.</title>
        <authorList>
            <person name="Cai H."/>
            <person name="Li Q."/>
            <person name="Fang X."/>
            <person name="Li J."/>
            <person name="Curtis N.E."/>
            <person name="Altenburger A."/>
            <person name="Shibata T."/>
            <person name="Feng M."/>
            <person name="Maeda T."/>
            <person name="Schwartz J.A."/>
            <person name="Shigenobu S."/>
            <person name="Lundholm N."/>
            <person name="Nishiyama T."/>
            <person name="Yang H."/>
            <person name="Hasebe M."/>
            <person name="Li S."/>
            <person name="Pierce S.K."/>
            <person name="Wang J."/>
        </authorList>
    </citation>
    <scope>NUCLEOTIDE SEQUENCE [LARGE SCALE GENOMIC DNA]</scope>
    <source>
        <strain evidence="2">EC2010</strain>
        <tissue evidence="2">Whole organism of an adult</tissue>
    </source>
</reference>
<accession>A0A433SUK2</accession>
<dbReference type="InterPro" id="IPR002110">
    <property type="entry name" value="Ankyrin_rpt"/>
</dbReference>
<evidence type="ECO:0000313" key="2">
    <source>
        <dbReference type="EMBL" id="RUS72965.1"/>
    </source>
</evidence>
<name>A0A433SUK2_ELYCH</name>
<keyword evidence="3" id="KW-1185">Reference proteome</keyword>
<gene>
    <name evidence="2" type="ORF">EGW08_019268</name>
</gene>
<protein>
    <submittedName>
        <fullName evidence="2">Uncharacterized protein</fullName>
    </submittedName>
</protein>
<dbReference type="OrthoDB" id="6141659at2759"/>
<evidence type="ECO:0000256" key="1">
    <source>
        <dbReference type="SAM" id="MobiDB-lite"/>
    </source>
</evidence>
<feature type="region of interest" description="Disordered" evidence="1">
    <location>
        <begin position="388"/>
        <end position="417"/>
    </location>
</feature>
<dbReference type="InterPro" id="IPR036770">
    <property type="entry name" value="Ankyrin_rpt-contain_sf"/>
</dbReference>
<dbReference type="Proteomes" id="UP000271974">
    <property type="component" value="Unassembled WGS sequence"/>
</dbReference>
<dbReference type="AlphaFoldDB" id="A0A433SUK2"/>
<dbReference type="Gene3D" id="1.25.40.20">
    <property type="entry name" value="Ankyrin repeat-containing domain"/>
    <property type="match status" value="1"/>
</dbReference>